<reference evidence="1 2" key="1">
    <citation type="submission" date="2020-08" db="EMBL/GenBank/DDBJ databases">
        <title>Emergence of ISAba1-mediated novel tet(X) in Acinetobacter variabilis from a chicken farm.</title>
        <authorList>
            <person name="Peng K."/>
            <person name="Li R."/>
        </authorList>
    </citation>
    <scope>NUCLEOTIDE SEQUENCE [LARGE SCALE GENOMIC DNA]</scope>
    <source>
        <strain evidence="1 2">XM9F202-2</strain>
    </source>
</reference>
<sequence>MYKLSTQPFYYGKCPAHGDFLKSQGQHGLIQSIDRWISKALEYAMRSNNFKQHYTKLPSLDFFLVNLQVGQFLVANLISSEDYSGRHFPMVLGQVIETHQLYENLMYLTYRFKPTLIELYQRNRVIRSIQSPDILLDKLSKLTDQSSVYSTEDVQQFYDTQTLNSLARLMGCAVYELVQTLIALGLLLQPIIQQGTDRLNKILILPIHNVRYSYEIAAFWISLISLFIQKQSSHLFIGLLHADQPVLLCGFQGTDSTALGDIFNQNMQSQHWVSLVHTDWIDPYLEQNARLAVLEQILNQPRMSLTNIIQIFKQTFIEE</sequence>
<accession>A0A7T7WKT8</accession>
<dbReference type="InterPro" id="IPR017748">
    <property type="entry name" value="TagF"/>
</dbReference>
<dbReference type="Proteomes" id="UP000596079">
    <property type="component" value="Chromosome"/>
</dbReference>
<dbReference type="Pfam" id="PF09867">
    <property type="entry name" value="TagF_N"/>
    <property type="match status" value="1"/>
</dbReference>
<proteinExistence type="predicted"/>
<gene>
    <name evidence="1" type="primary">tagF</name>
    <name evidence="1" type="ORF">IAQ69_07470</name>
</gene>
<organism evidence="1 2">
    <name type="scientific">Acinetobacter variabilis</name>
    <dbReference type="NCBI Taxonomy" id="70346"/>
    <lineage>
        <taxon>Bacteria</taxon>
        <taxon>Pseudomonadati</taxon>
        <taxon>Pseudomonadota</taxon>
        <taxon>Gammaproteobacteria</taxon>
        <taxon>Moraxellales</taxon>
        <taxon>Moraxellaceae</taxon>
        <taxon>Acinetobacter</taxon>
    </lineage>
</organism>
<dbReference type="InterPro" id="IPR038225">
    <property type="entry name" value="TagF_sf"/>
</dbReference>
<protein>
    <submittedName>
        <fullName evidence="1">Type VI secretion system-associated protein TagF</fullName>
    </submittedName>
</protein>
<dbReference type="EMBL" id="CP060811">
    <property type="protein sequence ID" value="QQN89479.1"/>
    <property type="molecule type" value="Genomic_DNA"/>
</dbReference>
<dbReference type="Gene3D" id="3.40.1730.10">
    <property type="entry name" value="pa0076 domain"/>
    <property type="match status" value="1"/>
</dbReference>
<name>A0A7T7WKT8_9GAMM</name>
<evidence type="ECO:0000313" key="1">
    <source>
        <dbReference type="EMBL" id="QQN89479.1"/>
    </source>
</evidence>
<evidence type="ECO:0000313" key="2">
    <source>
        <dbReference type="Proteomes" id="UP000596079"/>
    </source>
</evidence>
<dbReference type="AlphaFoldDB" id="A0A7T7WKT8"/>
<dbReference type="RefSeq" id="WP_200230778.1">
    <property type="nucleotide sequence ID" value="NZ_CP060811.1"/>
</dbReference>
<dbReference type="NCBIfam" id="TIGR03373">
    <property type="entry name" value="VI_minor_4"/>
    <property type="match status" value="1"/>
</dbReference>